<evidence type="ECO:0000256" key="11">
    <source>
        <dbReference type="ARBA" id="ARBA00047523"/>
    </source>
</evidence>
<dbReference type="FunFam" id="1.20.1560.10:FF:000001">
    <property type="entry name" value="ATP-binding cassette subfamily C member 1"/>
    <property type="match status" value="1"/>
</dbReference>
<dbReference type="Pfam" id="PF00664">
    <property type="entry name" value="ABC_membrane"/>
    <property type="match status" value="6"/>
</dbReference>
<evidence type="ECO:0000256" key="2">
    <source>
        <dbReference type="ARBA" id="ARBA00009726"/>
    </source>
</evidence>
<evidence type="ECO:0000256" key="3">
    <source>
        <dbReference type="ARBA" id="ARBA00022448"/>
    </source>
</evidence>
<comment type="similarity">
    <text evidence="2">Belongs to the ABC transporter superfamily. ABCC family. Conjugate transporter (TC 3.A.1.208) subfamily.</text>
</comment>
<keyword evidence="9 14" id="KW-0472">Membrane</keyword>
<evidence type="ECO:0000256" key="13">
    <source>
        <dbReference type="SAM" id="MobiDB-lite"/>
    </source>
</evidence>
<dbReference type="FunFam" id="3.40.50.300:FF:000074">
    <property type="entry name" value="Multidrug resistance-associated protein 5 isoform 1"/>
    <property type="match status" value="1"/>
</dbReference>
<feature type="transmembrane region" description="Helical" evidence="14">
    <location>
        <begin position="298"/>
        <end position="319"/>
    </location>
</feature>
<sequence length="1775" mass="198408">MEAHPMDEFCGSKFWDSNVTWYTEDPDLTPCFQQTVLVWAPCTFLWAFSVIELWYLRRSRNRDVPWSWVNLAKLAVVGLLVALTLADLIKAFTKQGPVDAVYFYTPVIKIATFVFAAALIYLNKFYGMRTSGLLFLFWFVLTVCSIPRCRTEIRGHQSRTESDPWAEYQFVSFMIFFAASCVMFLLNFFIDKPPRETKYEITDKDCPELSATFPSRLVFGWFDKLAWTGFKKPLENDDLWNMKPEDASKEVSPLFLKYWNETLEKTYQTRDVDDVTSSASYKKQSAQVDFKTKKTKKIASILPALVKAFGPTFAFGSFLKLGQDLLTFASPQILRLIINFVAGDEPLWKGIFYALLLFLVAGTQTLLLAQYFNRMFFVGLRIRTALISSIYRKALIISNSARKASTVGEIVNLMSVDAQRFMDLTTYINMLWSAPLQIALALFFLWEILGPSVLAGLAVMIILIPVNGVIANKIKTLQIKQMKNKDERVKLMNEVLSGIKVLKLYAWEPSFEQQILKIRDKEVKVLKSAAYLNAGTSFIWSCAPFLVSLVTFATYVLVDENNVLDATTAFVSLALFNILRFPLSMLPMLISNMVQTSVSVKRINRFLNQEELDPENVQHDEKESCPLVIENGVFSWGGEETTLKNINIKVEKNELVAIVGTVGSGKSSVLSAFLGEMDKVSGRVNTVGRIAYVSQQAWIQNATLQDNILFGKPMDAKRYHKVIAACALKPDIEMLPGGDQTEIGEKGINLSGGQKQRVSLARAVYNDADIYFLDDPLSAVDSHVGKHIFEQVIGGSGLLAKKTRVLVTHGITYLPNTNEIYVLKDGEVSESGSYQALMDKKGAFAEFLIQHLQEVNEEEEDIDEIKAQLESGVSNEELKHKLERAISRRSRSGSTSDGSGNESYSRQASDMGGSNSSLRKRTPEKKAAEEPSKNKLIEKETSETGSVKWEGFSIGSNLWLSRWSTDAAAENDTSVRDMYLGVYGAFGAGQVLTTFAASISFALGALKASHEMHLILLRHVLRWPMELFDTTPLGRVLNRFAKEVDVIDNTLPSVVRAFVTVLFTTLALYVGALSASRILHHRLLRNVLRAPLTTFFDITPLGRVLNRFSKDVDTTDNELPAAIRAWSACFFGVSSKLLSLYFAVLAVVMGGIKATLALHQRLLANVLRLPMAFFDTTPKGRIVARFANDINALDYSIPFNIKQFIPAIFRVRIARILHDLSLFLGCWVAAVGLHETLLGAVLHLPISFFDTTPIGRLLTRFGRDVDVLDTITSFFCDLTPQLGTWQAAVNLHISLLAAVLRLPLTFYDITPTGRILARFSKDIDVLDNTLPMTVSELVYCFYEVVATLVVITISTPIFSAVILPIGILYYAVQRFYVATSRQLKRLESVSRSPIYSHFGESIQGAQTIRAYSVQDRFIGESEARVDFNQVCYFPSIIANRWLAVRLEMVGNLIILFAALFAVMGRETMNPGLVGLSVSYALQITQTLNWLVRMTSDVETNIVAVERIKEYGETKQEAPWELQNSTLPRDWPEQGRVEFQDFQVRYREGLDLVLKGISFTVEGGEKVGIVGRTGAGKSSLTLALFRIIESAGGKIIIDGQDISQLGLHALRSRLTIIPQDPVLFSGTMRINLDPFNVHSDEDIWTALEHAHLKAFVKGLTAGINHEVTEGGENLSVGQRQLICLARALLRKTKVLILDEATAAVDLETDDLIQRTIRTEFKDCTVLTIAHRLNTIMDSDKVIVLDKGQITEYAAPGELLQNKSSAFYSMAKDAGLV</sequence>
<proteinExistence type="inferred from homology"/>
<dbReference type="InterPro" id="IPR003439">
    <property type="entry name" value="ABC_transporter-like_ATP-bd"/>
</dbReference>
<dbReference type="CDD" id="cd18603">
    <property type="entry name" value="ABC_6TM_MRP1_2_3_6_D2_like"/>
    <property type="match status" value="1"/>
</dbReference>
<keyword evidence="7" id="KW-0067">ATP-binding</keyword>
<dbReference type="PROSITE" id="PS50893">
    <property type="entry name" value="ABC_TRANSPORTER_2"/>
    <property type="match status" value="2"/>
</dbReference>
<feature type="transmembrane region" description="Helical" evidence="14">
    <location>
        <begin position="1442"/>
        <end position="1463"/>
    </location>
</feature>
<evidence type="ECO:0000256" key="5">
    <source>
        <dbReference type="ARBA" id="ARBA00022737"/>
    </source>
</evidence>
<feature type="transmembrane region" description="Helical" evidence="14">
    <location>
        <begin position="980"/>
        <end position="1006"/>
    </location>
</feature>
<dbReference type="SUPFAM" id="SSF52540">
    <property type="entry name" value="P-loop containing nucleoside triphosphate hydrolases"/>
    <property type="match status" value="2"/>
</dbReference>
<accession>A0ABD1DDA0</accession>
<dbReference type="CDD" id="cd03250">
    <property type="entry name" value="ABCC_MRP_domain1"/>
    <property type="match status" value="1"/>
</dbReference>
<dbReference type="InterPro" id="IPR056227">
    <property type="entry name" value="TMD0_ABC"/>
</dbReference>
<dbReference type="PANTHER" id="PTHR24223">
    <property type="entry name" value="ATP-BINDING CASSETTE SUB-FAMILY C"/>
    <property type="match status" value="1"/>
</dbReference>
<keyword evidence="5" id="KW-0677">Repeat</keyword>
<evidence type="ECO:0000313" key="17">
    <source>
        <dbReference type="EMBL" id="KAL1397532.1"/>
    </source>
</evidence>
<dbReference type="InterPro" id="IPR027417">
    <property type="entry name" value="P-loop_NTPase"/>
</dbReference>
<evidence type="ECO:0000256" key="14">
    <source>
        <dbReference type="SAM" id="Phobius"/>
    </source>
</evidence>
<organism evidence="17 18">
    <name type="scientific">Culex pipiens pipiens</name>
    <name type="common">Northern house mosquito</name>
    <dbReference type="NCBI Taxonomy" id="38569"/>
    <lineage>
        <taxon>Eukaryota</taxon>
        <taxon>Metazoa</taxon>
        <taxon>Ecdysozoa</taxon>
        <taxon>Arthropoda</taxon>
        <taxon>Hexapoda</taxon>
        <taxon>Insecta</taxon>
        <taxon>Pterygota</taxon>
        <taxon>Neoptera</taxon>
        <taxon>Endopterygota</taxon>
        <taxon>Diptera</taxon>
        <taxon>Nematocera</taxon>
        <taxon>Culicoidea</taxon>
        <taxon>Culicidae</taxon>
        <taxon>Culicinae</taxon>
        <taxon>Culicini</taxon>
        <taxon>Culex</taxon>
        <taxon>Culex</taxon>
    </lineage>
</organism>
<dbReference type="SUPFAM" id="SSF90123">
    <property type="entry name" value="ABC transporter transmembrane region"/>
    <property type="match status" value="6"/>
</dbReference>
<feature type="transmembrane region" description="Helical" evidence="14">
    <location>
        <begin position="424"/>
        <end position="446"/>
    </location>
</feature>
<evidence type="ECO:0000256" key="10">
    <source>
        <dbReference type="ARBA" id="ARBA00024220"/>
    </source>
</evidence>
<dbReference type="Gene3D" id="1.20.1560.10">
    <property type="entry name" value="ABC transporter type 1, transmembrane domain"/>
    <property type="match status" value="5"/>
</dbReference>
<comment type="caution">
    <text evidence="17">The sequence shown here is derived from an EMBL/GenBank/DDBJ whole genome shotgun (WGS) entry which is preliminary data.</text>
</comment>
<dbReference type="InterPro" id="IPR011527">
    <property type="entry name" value="ABC1_TM_dom"/>
</dbReference>
<dbReference type="InterPro" id="IPR003593">
    <property type="entry name" value="AAA+_ATPase"/>
</dbReference>
<feature type="transmembrane region" description="Helical" evidence="14">
    <location>
        <begin position="351"/>
        <end position="373"/>
    </location>
</feature>
<evidence type="ECO:0000259" key="15">
    <source>
        <dbReference type="PROSITE" id="PS50893"/>
    </source>
</evidence>
<dbReference type="InterPro" id="IPR017871">
    <property type="entry name" value="ABC_transporter-like_CS"/>
</dbReference>
<dbReference type="InterPro" id="IPR036640">
    <property type="entry name" value="ABC1_TM_sf"/>
</dbReference>
<keyword evidence="6" id="KW-0547">Nucleotide-binding</keyword>
<feature type="transmembrane region" description="Helical" evidence="14">
    <location>
        <begin position="529"/>
        <end position="557"/>
    </location>
</feature>
<dbReference type="Gene3D" id="3.40.50.300">
    <property type="entry name" value="P-loop containing nucleotide triphosphate hydrolases"/>
    <property type="match status" value="2"/>
</dbReference>
<feature type="transmembrane region" description="Helical" evidence="14">
    <location>
        <begin position="1054"/>
        <end position="1075"/>
    </location>
</feature>
<feature type="transmembrane region" description="Helical" evidence="14">
    <location>
        <begin position="101"/>
        <end position="122"/>
    </location>
</feature>
<dbReference type="InterPro" id="IPR050173">
    <property type="entry name" value="ABC_transporter_C-like"/>
</dbReference>
<dbReference type="GO" id="GO:0005524">
    <property type="term" value="F:ATP binding"/>
    <property type="evidence" value="ECO:0007669"/>
    <property type="project" value="UniProtKB-KW"/>
</dbReference>
<feature type="transmembrane region" description="Helical" evidence="14">
    <location>
        <begin position="168"/>
        <end position="190"/>
    </location>
</feature>
<feature type="transmembrane region" description="Helical" evidence="14">
    <location>
        <begin position="563"/>
        <end position="583"/>
    </location>
</feature>
<protein>
    <recommendedName>
        <fullName evidence="10">ABC-type glutathione-S-conjugate transporter</fullName>
        <ecNumber evidence="10">7.6.2.3</ecNumber>
    </recommendedName>
</protein>
<comment type="catalytic activity">
    <reaction evidence="11">
        <text>leukotriene C4(in) + ATP + H2O = leukotriene C4(out) + ADP + phosphate + H(+)</text>
        <dbReference type="Rhea" id="RHEA:38963"/>
        <dbReference type="ChEBI" id="CHEBI:15377"/>
        <dbReference type="ChEBI" id="CHEBI:15378"/>
        <dbReference type="ChEBI" id="CHEBI:30616"/>
        <dbReference type="ChEBI" id="CHEBI:43474"/>
        <dbReference type="ChEBI" id="CHEBI:57973"/>
        <dbReference type="ChEBI" id="CHEBI:456216"/>
    </reaction>
    <physiologicalReaction direction="left-to-right" evidence="11">
        <dbReference type="Rhea" id="RHEA:38964"/>
    </physiologicalReaction>
</comment>
<keyword evidence="12" id="KW-0175">Coiled coil</keyword>
<feature type="transmembrane region" description="Helical" evidence="14">
    <location>
        <begin position="131"/>
        <end position="148"/>
    </location>
</feature>
<feature type="transmembrane region" description="Helical" evidence="14">
    <location>
        <begin position="1125"/>
        <end position="1152"/>
    </location>
</feature>
<feature type="domain" description="ABC transmembrane type-1" evidence="16">
    <location>
        <begin position="1233"/>
        <end position="1266"/>
    </location>
</feature>
<evidence type="ECO:0000259" key="16">
    <source>
        <dbReference type="PROSITE" id="PS50929"/>
    </source>
</evidence>
<evidence type="ECO:0000256" key="7">
    <source>
        <dbReference type="ARBA" id="ARBA00022840"/>
    </source>
</evidence>
<feature type="compositionally biased region" description="Polar residues" evidence="13">
    <location>
        <begin position="901"/>
        <end position="917"/>
    </location>
</feature>
<evidence type="ECO:0000256" key="1">
    <source>
        <dbReference type="ARBA" id="ARBA00004128"/>
    </source>
</evidence>
<dbReference type="Pfam" id="PF24357">
    <property type="entry name" value="TMD0_ABC"/>
    <property type="match status" value="1"/>
</dbReference>
<dbReference type="FunFam" id="1.20.1560.10:FF:000041">
    <property type="entry name" value="Multidrug-Resistance like protein 1, isoform C"/>
    <property type="match status" value="1"/>
</dbReference>
<feature type="coiled-coil region" evidence="12">
    <location>
        <begin position="848"/>
        <end position="875"/>
    </location>
</feature>
<reference evidence="17 18" key="1">
    <citation type="submission" date="2024-05" db="EMBL/GenBank/DDBJ databases">
        <title>Culex pipiens pipiens assembly and annotation.</title>
        <authorList>
            <person name="Alout H."/>
            <person name="Durand T."/>
        </authorList>
    </citation>
    <scope>NUCLEOTIDE SEQUENCE [LARGE SCALE GENOMIC DNA]</scope>
    <source>
        <strain evidence="17">HA-2024</strain>
        <tissue evidence="17">Whole body</tissue>
    </source>
</reference>
<keyword evidence="4 14" id="KW-0812">Transmembrane</keyword>
<gene>
    <name evidence="17" type="ORF">pipiens_009684</name>
</gene>
<feature type="domain" description="ABC transmembrane type-1" evidence="16">
    <location>
        <begin position="1267"/>
        <end position="1499"/>
    </location>
</feature>
<feature type="compositionally biased region" description="Basic and acidic residues" evidence="13">
    <location>
        <begin position="924"/>
        <end position="941"/>
    </location>
</feature>
<evidence type="ECO:0000256" key="8">
    <source>
        <dbReference type="ARBA" id="ARBA00022989"/>
    </source>
</evidence>
<dbReference type="FunFam" id="3.40.50.300:FF:000812">
    <property type="entry name" value="multidrug resistance-associated protein 1 isoform X15"/>
    <property type="match status" value="1"/>
</dbReference>
<dbReference type="EC" id="7.6.2.3" evidence="10"/>
<comment type="subcellular location">
    <subcellularLocation>
        <location evidence="1">Vacuole membrane</location>
        <topology evidence="1">Multi-pass membrane protein</topology>
    </subcellularLocation>
</comment>
<evidence type="ECO:0000256" key="6">
    <source>
        <dbReference type="ARBA" id="ARBA00022741"/>
    </source>
</evidence>
<keyword evidence="18" id="KW-1185">Reference proteome</keyword>
<dbReference type="CDD" id="cd03244">
    <property type="entry name" value="ABCC_MRP_domain2"/>
    <property type="match status" value="1"/>
</dbReference>
<keyword evidence="8 14" id="KW-1133">Transmembrane helix</keyword>
<evidence type="ECO:0000256" key="4">
    <source>
        <dbReference type="ARBA" id="ARBA00022692"/>
    </source>
</evidence>
<keyword evidence="3" id="KW-0813">Transport</keyword>
<dbReference type="Pfam" id="PF00005">
    <property type="entry name" value="ABC_tran"/>
    <property type="match status" value="2"/>
</dbReference>
<dbReference type="SMART" id="SM00382">
    <property type="entry name" value="AAA"/>
    <property type="match status" value="2"/>
</dbReference>
<feature type="domain" description="ABC transmembrane type-1" evidence="16">
    <location>
        <begin position="314"/>
        <end position="595"/>
    </location>
</feature>
<feature type="domain" description="ABC transmembrane type-1" evidence="16">
    <location>
        <begin position="951"/>
        <end position="1079"/>
    </location>
</feature>
<dbReference type="PROSITE" id="PS50929">
    <property type="entry name" value="ABC_TM1F"/>
    <property type="match status" value="5"/>
</dbReference>
<name>A0ABD1DDA0_CULPP</name>
<feature type="transmembrane region" description="Helical" evidence="14">
    <location>
        <begin position="68"/>
        <end position="89"/>
    </location>
</feature>
<feature type="domain" description="ABC transporter" evidence="15">
    <location>
        <begin position="627"/>
        <end position="850"/>
    </location>
</feature>
<dbReference type="PANTHER" id="PTHR24223:SF443">
    <property type="entry name" value="MULTIDRUG-RESISTANCE LIKE PROTEIN 1, ISOFORM I"/>
    <property type="match status" value="1"/>
</dbReference>
<feature type="domain" description="ABC transmembrane type-1" evidence="16">
    <location>
        <begin position="1137"/>
        <end position="1209"/>
    </location>
</feature>
<feature type="transmembrane region" description="Helical" evidence="14">
    <location>
        <begin position="452"/>
        <end position="472"/>
    </location>
</feature>
<feature type="domain" description="ABC transporter" evidence="15">
    <location>
        <begin position="1536"/>
        <end position="1770"/>
    </location>
</feature>
<evidence type="ECO:0000256" key="12">
    <source>
        <dbReference type="SAM" id="Coils"/>
    </source>
</evidence>
<feature type="region of interest" description="Disordered" evidence="13">
    <location>
        <begin position="883"/>
        <end position="941"/>
    </location>
</feature>
<dbReference type="GO" id="GO:0005774">
    <property type="term" value="C:vacuolar membrane"/>
    <property type="evidence" value="ECO:0007669"/>
    <property type="project" value="UniProtKB-SubCell"/>
</dbReference>
<feature type="transmembrane region" description="Helical" evidence="14">
    <location>
        <begin position="36"/>
        <end position="56"/>
    </location>
</feature>
<evidence type="ECO:0000256" key="9">
    <source>
        <dbReference type="ARBA" id="ARBA00023136"/>
    </source>
</evidence>
<evidence type="ECO:0000313" key="18">
    <source>
        <dbReference type="Proteomes" id="UP001562425"/>
    </source>
</evidence>
<dbReference type="PROSITE" id="PS00211">
    <property type="entry name" value="ABC_TRANSPORTER_1"/>
    <property type="match status" value="2"/>
</dbReference>
<dbReference type="EMBL" id="JBEHCU010006258">
    <property type="protein sequence ID" value="KAL1397532.1"/>
    <property type="molecule type" value="Genomic_DNA"/>
</dbReference>
<feature type="transmembrane region" description="Helical" evidence="14">
    <location>
        <begin position="1344"/>
        <end position="1372"/>
    </location>
</feature>
<dbReference type="Proteomes" id="UP001562425">
    <property type="component" value="Unassembled WGS sequence"/>
</dbReference>
<dbReference type="CDD" id="cd18595">
    <property type="entry name" value="ABC_6TM_MRP1_2_3_6_D1_like"/>
    <property type="match status" value="1"/>
</dbReference>
<dbReference type="GO" id="GO:0015431">
    <property type="term" value="F:ABC-type glutathione S-conjugate transporter activity"/>
    <property type="evidence" value="ECO:0007669"/>
    <property type="project" value="UniProtKB-EC"/>
</dbReference>